<dbReference type="RefSeq" id="WP_112869303.1">
    <property type="nucleotide sequence ID" value="NZ_CP021781.1"/>
</dbReference>
<dbReference type="EC" id="2.8.4.4" evidence="8"/>
<evidence type="ECO:0000313" key="15">
    <source>
        <dbReference type="Proteomes" id="UP000681131"/>
    </source>
</evidence>
<dbReference type="FunFam" id="3.80.30.20:FF:000001">
    <property type="entry name" value="tRNA-2-methylthio-N(6)-dimethylallyladenosine synthase 2"/>
    <property type="match status" value="1"/>
</dbReference>
<keyword evidence="15" id="KW-1185">Reference proteome</keyword>
<dbReference type="SFLD" id="SFLDG01082">
    <property type="entry name" value="B12-binding_domain_containing"/>
    <property type="match status" value="1"/>
</dbReference>
<organism evidence="12 14">
    <name type="scientific">Francisella adeliensis</name>
    <dbReference type="NCBI Taxonomy" id="2007306"/>
    <lineage>
        <taxon>Bacteria</taxon>
        <taxon>Pseudomonadati</taxon>
        <taxon>Pseudomonadota</taxon>
        <taxon>Gammaproteobacteria</taxon>
        <taxon>Thiotrichales</taxon>
        <taxon>Francisellaceae</taxon>
        <taxon>Francisella</taxon>
    </lineage>
</organism>
<comment type="function">
    <text evidence="8">Catalyzes the methylthiolation of an aspartic acid residue of ribosomal protein uS12.</text>
</comment>
<gene>
    <name evidence="8 13" type="primary">rimO</name>
    <name evidence="12" type="ORF">CDH04_01260</name>
    <name evidence="13" type="ORF">FZC43_01260</name>
</gene>
<dbReference type="InterPro" id="IPR002792">
    <property type="entry name" value="TRAM_dom"/>
</dbReference>
<dbReference type="InterPro" id="IPR013848">
    <property type="entry name" value="Methylthiotransferase_N"/>
</dbReference>
<dbReference type="KEGG" id="fad:CDH04_01260"/>
<keyword evidence="12" id="KW-0687">Ribonucleoprotein</keyword>
<dbReference type="InterPro" id="IPR005840">
    <property type="entry name" value="Ribosomal_uS12_MeSTrfase_RimO"/>
</dbReference>
<dbReference type="AlphaFoldDB" id="A0A2Z4XWP0"/>
<evidence type="ECO:0000256" key="6">
    <source>
        <dbReference type="ARBA" id="ARBA00023004"/>
    </source>
</evidence>
<evidence type="ECO:0000256" key="1">
    <source>
        <dbReference type="ARBA" id="ARBA00022485"/>
    </source>
</evidence>
<name>A0A2Z4XWP0_9GAMM</name>
<dbReference type="InterPro" id="IPR058240">
    <property type="entry name" value="rSAM_sf"/>
</dbReference>
<dbReference type="InterPro" id="IPR038135">
    <property type="entry name" value="Methylthiotransferase_N_sf"/>
</dbReference>
<evidence type="ECO:0000313" key="12">
    <source>
        <dbReference type="EMBL" id="AXA33129.1"/>
    </source>
</evidence>
<dbReference type="GO" id="GO:0005829">
    <property type="term" value="C:cytosol"/>
    <property type="evidence" value="ECO:0007669"/>
    <property type="project" value="TreeGrafter"/>
</dbReference>
<feature type="domain" description="MTTase N-terminal" evidence="10">
    <location>
        <begin position="5"/>
        <end position="115"/>
    </location>
</feature>
<evidence type="ECO:0000256" key="8">
    <source>
        <dbReference type="HAMAP-Rule" id="MF_01865"/>
    </source>
</evidence>
<evidence type="ECO:0000313" key="14">
    <source>
        <dbReference type="Proteomes" id="UP000251120"/>
    </source>
</evidence>
<reference evidence="12 14" key="1">
    <citation type="submission" date="2017-06" db="EMBL/GenBank/DDBJ databases">
        <title>Complete genome of Francisella adeliensis.</title>
        <authorList>
            <person name="Vallesi A."/>
            <person name="Sjodin A."/>
        </authorList>
    </citation>
    <scope>NUCLEOTIDE SEQUENCE [LARGE SCALE GENOMIC DNA]</scope>
    <source>
        <strain evidence="12 14">FDC440</strain>
    </source>
</reference>
<keyword evidence="2 8" id="KW-0963">Cytoplasm</keyword>
<dbReference type="Gene3D" id="3.40.50.12160">
    <property type="entry name" value="Methylthiotransferase, N-terminal domain"/>
    <property type="match status" value="1"/>
</dbReference>
<dbReference type="InterPro" id="IPR006638">
    <property type="entry name" value="Elp3/MiaA/NifB-like_rSAM"/>
</dbReference>
<dbReference type="InterPro" id="IPR005839">
    <property type="entry name" value="Methylthiotransferase"/>
</dbReference>
<comment type="similarity">
    <text evidence="8">Belongs to the methylthiotransferase family. RimO subfamily.</text>
</comment>
<feature type="binding site" evidence="8">
    <location>
        <position position="14"/>
    </location>
    <ligand>
        <name>[4Fe-4S] cluster</name>
        <dbReference type="ChEBI" id="CHEBI:49883"/>
        <label>1</label>
    </ligand>
</feature>
<keyword evidence="3 8" id="KW-0808">Transferase</keyword>
<dbReference type="Gene3D" id="3.80.30.20">
    <property type="entry name" value="tm_1862 like domain"/>
    <property type="match status" value="1"/>
</dbReference>
<dbReference type="GO" id="GO:0005840">
    <property type="term" value="C:ribosome"/>
    <property type="evidence" value="ECO:0007669"/>
    <property type="project" value="UniProtKB-KW"/>
</dbReference>
<comment type="subcellular location">
    <subcellularLocation>
        <location evidence="8">Cytoplasm</location>
    </subcellularLocation>
</comment>
<dbReference type="NCBIfam" id="TIGR00089">
    <property type="entry name" value="MiaB/RimO family radical SAM methylthiotransferase"/>
    <property type="match status" value="1"/>
</dbReference>
<dbReference type="PANTHER" id="PTHR43837">
    <property type="entry name" value="RIBOSOMAL PROTEIN S12 METHYLTHIOTRANSFERASE RIMO"/>
    <property type="match status" value="1"/>
</dbReference>
<dbReference type="PROSITE" id="PS01278">
    <property type="entry name" value="MTTASE_RADICAL"/>
    <property type="match status" value="1"/>
</dbReference>
<comment type="cofactor">
    <cofactor evidence="8">
        <name>[4Fe-4S] cluster</name>
        <dbReference type="ChEBI" id="CHEBI:49883"/>
    </cofactor>
    <text evidence="8">Binds 2 [4Fe-4S] clusters. One cluster is coordinated with 3 cysteines and an exchangeable S-adenosyl-L-methionine.</text>
</comment>
<evidence type="ECO:0000256" key="7">
    <source>
        <dbReference type="ARBA" id="ARBA00023014"/>
    </source>
</evidence>
<keyword evidence="4 8" id="KW-0949">S-adenosyl-L-methionine</keyword>
<keyword evidence="12" id="KW-0689">Ribosomal protein</keyword>
<dbReference type="GO" id="GO:0103039">
    <property type="term" value="F:protein methylthiotransferase activity"/>
    <property type="evidence" value="ECO:0007669"/>
    <property type="project" value="UniProtKB-EC"/>
</dbReference>
<keyword evidence="6 8" id="KW-0408">Iron</keyword>
<proteinExistence type="inferred from homology"/>
<dbReference type="InterPro" id="IPR023404">
    <property type="entry name" value="rSAM_horseshoe"/>
</dbReference>
<feature type="binding site" evidence="8">
    <location>
        <position position="153"/>
    </location>
    <ligand>
        <name>[4Fe-4S] cluster</name>
        <dbReference type="ChEBI" id="CHEBI:49883"/>
        <label>2</label>
        <note>4Fe-4S-S-AdoMet</note>
    </ligand>
</feature>
<reference evidence="13 15" key="2">
    <citation type="submission" date="2019-08" db="EMBL/GenBank/DDBJ databases">
        <title>Complete genome sequences of Francisella adeliensis (FSC1325 and FSC1326).</title>
        <authorList>
            <person name="Ohrman C."/>
            <person name="Uneklint I."/>
            <person name="Vallesi A."/>
            <person name="Karlsson L."/>
            <person name="Sjodin A."/>
        </authorList>
    </citation>
    <scope>NUCLEOTIDE SEQUENCE [LARGE SCALE GENOMIC DNA]</scope>
    <source>
        <strain evidence="13 15">FSC1325</strain>
    </source>
</reference>
<dbReference type="GO" id="GO:0006400">
    <property type="term" value="P:tRNA modification"/>
    <property type="evidence" value="ECO:0007669"/>
    <property type="project" value="InterPro"/>
</dbReference>
<dbReference type="PROSITE" id="PS50926">
    <property type="entry name" value="TRAM"/>
    <property type="match status" value="1"/>
</dbReference>
<dbReference type="PANTHER" id="PTHR43837:SF1">
    <property type="entry name" value="RIBOSOMAL PROTEIN US12 METHYLTHIOTRANSFERASE RIMO"/>
    <property type="match status" value="1"/>
</dbReference>
<dbReference type="Proteomes" id="UP000681131">
    <property type="component" value="Chromosome"/>
</dbReference>
<dbReference type="NCBIfam" id="TIGR01125">
    <property type="entry name" value="30S ribosomal protein S12 methylthiotransferase RimO"/>
    <property type="match status" value="1"/>
</dbReference>
<evidence type="ECO:0000259" key="11">
    <source>
        <dbReference type="PROSITE" id="PS51918"/>
    </source>
</evidence>
<evidence type="ECO:0000256" key="3">
    <source>
        <dbReference type="ARBA" id="ARBA00022679"/>
    </source>
</evidence>
<dbReference type="PROSITE" id="PS51449">
    <property type="entry name" value="MTTASE_N"/>
    <property type="match status" value="1"/>
</dbReference>
<dbReference type="Pfam" id="PF00919">
    <property type="entry name" value="UPF0004"/>
    <property type="match status" value="1"/>
</dbReference>
<keyword evidence="5 8" id="KW-0479">Metal-binding</keyword>
<dbReference type="OrthoDB" id="9805215at2"/>
<feature type="binding site" evidence="8">
    <location>
        <position position="50"/>
    </location>
    <ligand>
        <name>[4Fe-4S] cluster</name>
        <dbReference type="ChEBI" id="CHEBI:49883"/>
        <label>1</label>
    </ligand>
</feature>
<dbReference type="HAMAP" id="MF_01865">
    <property type="entry name" value="MTTase_RimO"/>
    <property type="match status" value="1"/>
</dbReference>
<dbReference type="SFLD" id="SFLDS00029">
    <property type="entry name" value="Radical_SAM"/>
    <property type="match status" value="1"/>
</dbReference>
<dbReference type="InterPro" id="IPR007197">
    <property type="entry name" value="rSAM"/>
</dbReference>
<evidence type="ECO:0000256" key="5">
    <source>
        <dbReference type="ARBA" id="ARBA00022723"/>
    </source>
</evidence>
<feature type="domain" description="TRAM" evidence="9">
    <location>
        <begin position="372"/>
        <end position="439"/>
    </location>
</feature>
<dbReference type="FunFam" id="3.40.50.12160:FF:000002">
    <property type="entry name" value="Ribosomal protein S12 methylthiotransferase RimO"/>
    <property type="match status" value="1"/>
</dbReference>
<accession>A0A2Z4XWP0</accession>
<dbReference type="SFLD" id="SFLDG01061">
    <property type="entry name" value="methylthiotransferase"/>
    <property type="match status" value="1"/>
</dbReference>
<dbReference type="InterPro" id="IPR012340">
    <property type="entry name" value="NA-bd_OB-fold"/>
</dbReference>
<feature type="binding site" evidence="8">
    <location>
        <position position="150"/>
    </location>
    <ligand>
        <name>[4Fe-4S] cluster</name>
        <dbReference type="ChEBI" id="CHEBI:49883"/>
        <label>2</label>
        <note>4Fe-4S-S-AdoMet</note>
    </ligand>
</feature>
<evidence type="ECO:0000313" key="13">
    <source>
        <dbReference type="EMBL" id="QIW11358.1"/>
    </source>
</evidence>
<evidence type="ECO:0000256" key="4">
    <source>
        <dbReference type="ARBA" id="ARBA00022691"/>
    </source>
</evidence>
<dbReference type="EMBL" id="CP043424">
    <property type="protein sequence ID" value="QIW11358.1"/>
    <property type="molecule type" value="Genomic_DNA"/>
</dbReference>
<dbReference type="GO" id="GO:0035599">
    <property type="term" value="F:aspartic acid methylthiotransferase activity"/>
    <property type="evidence" value="ECO:0007669"/>
    <property type="project" value="TreeGrafter"/>
</dbReference>
<comment type="catalytic activity">
    <reaction evidence="8">
        <text>L-aspartate(89)-[ribosomal protein uS12]-hydrogen + (sulfur carrier)-SH + AH2 + 2 S-adenosyl-L-methionine = 3-methylsulfanyl-L-aspartate(89)-[ribosomal protein uS12]-hydrogen + (sulfur carrier)-H + 5'-deoxyadenosine + L-methionine + A + S-adenosyl-L-homocysteine + 2 H(+)</text>
        <dbReference type="Rhea" id="RHEA:37087"/>
        <dbReference type="Rhea" id="RHEA-COMP:10460"/>
        <dbReference type="Rhea" id="RHEA-COMP:10461"/>
        <dbReference type="Rhea" id="RHEA-COMP:14737"/>
        <dbReference type="Rhea" id="RHEA-COMP:14739"/>
        <dbReference type="ChEBI" id="CHEBI:13193"/>
        <dbReference type="ChEBI" id="CHEBI:15378"/>
        <dbReference type="ChEBI" id="CHEBI:17319"/>
        <dbReference type="ChEBI" id="CHEBI:17499"/>
        <dbReference type="ChEBI" id="CHEBI:29917"/>
        <dbReference type="ChEBI" id="CHEBI:29961"/>
        <dbReference type="ChEBI" id="CHEBI:57844"/>
        <dbReference type="ChEBI" id="CHEBI:57856"/>
        <dbReference type="ChEBI" id="CHEBI:59789"/>
        <dbReference type="ChEBI" id="CHEBI:64428"/>
        <dbReference type="ChEBI" id="CHEBI:73599"/>
        <dbReference type="EC" id="2.8.4.4"/>
    </reaction>
</comment>
<protein>
    <recommendedName>
        <fullName evidence="8">Ribosomal protein uS12 methylthiotransferase RimO</fullName>
        <shortName evidence="8">uS12 MTTase</shortName>
        <shortName evidence="8">uS12 methylthiotransferase</shortName>
        <ecNumber evidence="8">2.8.4.4</ecNumber>
    </recommendedName>
    <alternativeName>
        <fullName evidence="8">Ribosomal protein uS12 (aspartate-C(3))-methylthiotransferase</fullName>
    </alternativeName>
    <alternativeName>
        <fullName evidence="8">Ribosome maturation factor RimO</fullName>
    </alternativeName>
</protein>
<dbReference type="InterPro" id="IPR020612">
    <property type="entry name" value="Methylthiotransferase_CS"/>
</dbReference>
<keyword evidence="7 8" id="KW-0411">Iron-sulfur</keyword>
<evidence type="ECO:0000259" key="9">
    <source>
        <dbReference type="PROSITE" id="PS50926"/>
    </source>
</evidence>
<dbReference type="Proteomes" id="UP000251120">
    <property type="component" value="Chromosome"/>
</dbReference>
<dbReference type="GO" id="GO:0046872">
    <property type="term" value="F:metal ion binding"/>
    <property type="evidence" value="ECO:0007669"/>
    <property type="project" value="UniProtKB-KW"/>
</dbReference>
<dbReference type="SFLD" id="SFLDF00274">
    <property type="entry name" value="ribosomal_protein_S12_methylth"/>
    <property type="match status" value="1"/>
</dbReference>
<keyword evidence="1 8" id="KW-0004">4Fe-4S</keyword>
<feature type="binding site" evidence="8">
    <location>
        <position position="79"/>
    </location>
    <ligand>
        <name>[4Fe-4S] cluster</name>
        <dbReference type="ChEBI" id="CHEBI:49883"/>
        <label>1</label>
    </ligand>
</feature>
<dbReference type="PROSITE" id="PS51918">
    <property type="entry name" value="RADICAL_SAM"/>
    <property type="match status" value="1"/>
</dbReference>
<dbReference type="Pfam" id="PF04055">
    <property type="entry name" value="Radical_SAM"/>
    <property type="match status" value="1"/>
</dbReference>
<feature type="binding site" evidence="8">
    <location>
        <position position="146"/>
    </location>
    <ligand>
        <name>[4Fe-4S] cluster</name>
        <dbReference type="ChEBI" id="CHEBI:49883"/>
        <label>2</label>
        <note>4Fe-4S-S-AdoMet</note>
    </ligand>
</feature>
<dbReference type="EMBL" id="CP021781">
    <property type="protein sequence ID" value="AXA33129.1"/>
    <property type="molecule type" value="Genomic_DNA"/>
</dbReference>
<feature type="domain" description="Radical SAM core" evidence="11">
    <location>
        <begin position="132"/>
        <end position="369"/>
    </location>
</feature>
<dbReference type="Pfam" id="PF18693">
    <property type="entry name" value="TRAM_2"/>
    <property type="match status" value="1"/>
</dbReference>
<evidence type="ECO:0000259" key="10">
    <source>
        <dbReference type="PROSITE" id="PS51449"/>
    </source>
</evidence>
<dbReference type="Gene3D" id="2.40.50.140">
    <property type="entry name" value="Nucleic acid-binding proteins"/>
    <property type="match status" value="1"/>
</dbReference>
<dbReference type="SMART" id="SM00729">
    <property type="entry name" value="Elp3"/>
    <property type="match status" value="1"/>
</dbReference>
<evidence type="ECO:0000256" key="2">
    <source>
        <dbReference type="ARBA" id="ARBA00022490"/>
    </source>
</evidence>
<sequence>MIKIPKIGFVSLGCPKNLVDSERIITKLKAEGYELCDSYNNADMVIVNTCGFLNSAIDESLEVIGEAIAKNGKVLVTGCLGNKADMIKEKHPKVLSITGPQDYENLIEAVHTHAPIFASDFVSLVPPQGIKLTPRHYSYLKISEGCNNTCTFCIIPDIRGKLKSRNIDNIMIEAEKLKNAGVKELLVISQDTSAYGVDIKYNPGIWHDKQYQSNILDLSTALGELDMWTRLHYVYPYPHVDKIVPLMAQGKILPYLDVPLQHSSPEVLKRMKRPAHTQKTLDRINKWRDICPDIAIRSTFIVGFPGETEADFEHLLDFARQAQLDRVGCFKYSEVEGAKANDFDDLISEEVKQQRLDTFMGLQSEISAKKLERFVGTEQQVIIDSINTDENYAIGRTKYDAPEVDGQVIIGDAKERRLKVGEFAIVEITESTEYDLIAD</sequence>
<dbReference type="GO" id="GO:0051539">
    <property type="term" value="F:4 iron, 4 sulfur cluster binding"/>
    <property type="evidence" value="ECO:0007669"/>
    <property type="project" value="UniProtKB-UniRule"/>
</dbReference>
<dbReference type="SUPFAM" id="SSF102114">
    <property type="entry name" value="Radical SAM enzymes"/>
    <property type="match status" value="1"/>
</dbReference>